<accession>A0A0E9MNQ2</accession>
<dbReference type="Gene3D" id="3.40.50.2000">
    <property type="entry name" value="Glycogen Phosphorylase B"/>
    <property type="match status" value="2"/>
</dbReference>
<evidence type="ECO:0000256" key="2">
    <source>
        <dbReference type="ARBA" id="ARBA00022679"/>
    </source>
</evidence>
<dbReference type="GO" id="GO:0016757">
    <property type="term" value="F:glycosyltransferase activity"/>
    <property type="evidence" value="ECO:0007669"/>
    <property type="project" value="UniProtKB-KW"/>
</dbReference>
<dbReference type="InterPro" id="IPR028098">
    <property type="entry name" value="Glyco_trans_4-like_N"/>
</dbReference>
<dbReference type="PANTHER" id="PTHR12526">
    <property type="entry name" value="GLYCOSYLTRANSFERASE"/>
    <property type="match status" value="1"/>
</dbReference>
<evidence type="ECO:0000313" key="5">
    <source>
        <dbReference type="EMBL" id="GAO39051.1"/>
    </source>
</evidence>
<dbReference type="Pfam" id="PF00534">
    <property type="entry name" value="Glycos_transf_1"/>
    <property type="match status" value="1"/>
</dbReference>
<dbReference type="Proteomes" id="UP000033202">
    <property type="component" value="Unassembled WGS sequence"/>
</dbReference>
<proteinExistence type="predicted"/>
<sequence>MNVAMLASAANIHTVRWATAIARRGVRVSLFSQHPPAPELAGEKVEVHLLPYAGMLGYARNAAAVRRAFTSSGADFLHVHYVGGYGLTALLSGVEPVMMSVWGADVYDVPERSPIHRWLVRAILQRARLISSTSEVMARQTRALGVGRPIRVVPFGVDTTLFVPEPRPVAGKIVIGTVKTLHPKYGIDTLIEAFALLSRIRPDLHKAGLQLRIVGRGEYLETYQRLARDLDIDHQVEFSGFVPHSEVPRTLGTFDIYVAASRLDSESFGVAVIEASACGVPVIVSDAGGLPEVVQDGTTGLIVPREDPAALADAISRLVDDKDLRARMGRAGRDHVQAHYEWGKCVDEMLACYEAMNAAMIQVGGSRRP</sequence>
<feature type="domain" description="Glycosyl transferase family 1" evidence="3">
    <location>
        <begin position="170"/>
        <end position="334"/>
    </location>
</feature>
<dbReference type="STRING" id="1219043.SCH01S_25_00310"/>
<gene>
    <name evidence="5" type="ORF">SCH01S_25_00310</name>
</gene>
<dbReference type="EMBL" id="BBWU01000025">
    <property type="protein sequence ID" value="GAO39051.1"/>
    <property type="molecule type" value="Genomic_DNA"/>
</dbReference>
<comment type="caution">
    <text evidence="5">The sequence shown here is derived from an EMBL/GenBank/DDBJ whole genome shotgun (WGS) entry which is preliminary data.</text>
</comment>
<dbReference type="Pfam" id="PF13477">
    <property type="entry name" value="Glyco_trans_4_2"/>
    <property type="match status" value="1"/>
</dbReference>
<dbReference type="RefSeq" id="WP_046347888.1">
    <property type="nucleotide sequence ID" value="NZ_BBWU01000025.1"/>
</dbReference>
<organism evidence="5 6">
    <name type="scientific">Sphingomonas changbaiensis NBRC 104936</name>
    <dbReference type="NCBI Taxonomy" id="1219043"/>
    <lineage>
        <taxon>Bacteria</taxon>
        <taxon>Pseudomonadati</taxon>
        <taxon>Pseudomonadota</taxon>
        <taxon>Alphaproteobacteria</taxon>
        <taxon>Sphingomonadales</taxon>
        <taxon>Sphingomonadaceae</taxon>
        <taxon>Sphingomonas</taxon>
    </lineage>
</organism>
<protein>
    <submittedName>
        <fullName evidence="5">Putative glycosyltransferase</fullName>
    </submittedName>
</protein>
<dbReference type="SUPFAM" id="SSF53756">
    <property type="entry name" value="UDP-Glycosyltransferase/glycogen phosphorylase"/>
    <property type="match status" value="1"/>
</dbReference>
<dbReference type="AlphaFoldDB" id="A0A0E9MNQ2"/>
<dbReference type="OrthoDB" id="258796at2"/>
<evidence type="ECO:0000259" key="3">
    <source>
        <dbReference type="Pfam" id="PF00534"/>
    </source>
</evidence>
<dbReference type="PANTHER" id="PTHR12526:SF510">
    <property type="entry name" value="D-INOSITOL 3-PHOSPHATE GLYCOSYLTRANSFERASE"/>
    <property type="match status" value="1"/>
</dbReference>
<evidence type="ECO:0000313" key="6">
    <source>
        <dbReference type="Proteomes" id="UP000033202"/>
    </source>
</evidence>
<evidence type="ECO:0000259" key="4">
    <source>
        <dbReference type="Pfam" id="PF13477"/>
    </source>
</evidence>
<dbReference type="InterPro" id="IPR001296">
    <property type="entry name" value="Glyco_trans_1"/>
</dbReference>
<keyword evidence="6" id="KW-1185">Reference proteome</keyword>
<keyword evidence="1" id="KW-0328">Glycosyltransferase</keyword>
<name>A0A0E9MNQ2_9SPHN</name>
<reference evidence="5 6" key="1">
    <citation type="submission" date="2015-04" db="EMBL/GenBank/DDBJ databases">
        <title>Whole genome shotgun sequence of Sphingomonas changbaiensis NBRC 104936.</title>
        <authorList>
            <person name="Katano-Makiyama Y."/>
            <person name="Hosoyama A."/>
            <person name="Hashimoto M."/>
            <person name="Noguchi M."/>
            <person name="Tsuchikane K."/>
            <person name="Ohji S."/>
            <person name="Yamazoe A."/>
            <person name="Ichikawa N."/>
            <person name="Kimura A."/>
            <person name="Fujita N."/>
        </authorList>
    </citation>
    <scope>NUCLEOTIDE SEQUENCE [LARGE SCALE GENOMIC DNA]</scope>
    <source>
        <strain evidence="5 6">NBRC 104936</strain>
    </source>
</reference>
<keyword evidence="2 5" id="KW-0808">Transferase</keyword>
<feature type="domain" description="Glycosyltransferase subfamily 4-like N-terminal" evidence="4">
    <location>
        <begin position="3"/>
        <end position="134"/>
    </location>
</feature>
<evidence type="ECO:0000256" key="1">
    <source>
        <dbReference type="ARBA" id="ARBA00022676"/>
    </source>
</evidence>